<dbReference type="Proteomes" id="UP000502756">
    <property type="component" value="Chromosome"/>
</dbReference>
<proteinExistence type="predicted"/>
<keyword evidence="3" id="KW-1185">Reference proteome</keyword>
<evidence type="ECO:0008006" key="4">
    <source>
        <dbReference type="Google" id="ProtNLM"/>
    </source>
</evidence>
<evidence type="ECO:0000313" key="2">
    <source>
        <dbReference type="EMBL" id="QJW89868.1"/>
    </source>
</evidence>
<evidence type="ECO:0000256" key="1">
    <source>
        <dbReference type="SAM" id="SignalP"/>
    </source>
</evidence>
<dbReference type="PROSITE" id="PS51257">
    <property type="entry name" value="PROKAR_LIPOPROTEIN"/>
    <property type="match status" value="1"/>
</dbReference>
<reference evidence="2 3" key="1">
    <citation type="submission" date="2020-05" db="EMBL/GenBank/DDBJ databases">
        <title>Genome sequencing of Spirosoma sp. TS118.</title>
        <authorList>
            <person name="Lee J.-H."/>
            <person name="Jeong S."/>
            <person name="Zhao L."/>
            <person name="Jung J.-H."/>
            <person name="Kim M.-K."/>
            <person name="Lim S."/>
        </authorList>
    </citation>
    <scope>NUCLEOTIDE SEQUENCE [LARGE SCALE GENOMIC DNA]</scope>
    <source>
        <strain evidence="2 3">TS118</strain>
    </source>
</reference>
<protein>
    <recommendedName>
        <fullName evidence="4">TraB/GumN family protein</fullName>
    </recommendedName>
</protein>
<evidence type="ECO:0000313" key="3">
    <source>
        <dbReference type="Proteomes" id="UP000502756"/>
    </source>
</evidence>
<accession>A0A6M5Y601</accession>
<feature type="chain" id="PRO_5026910839" description="TraB/GumN family protein" evidence="1">
    <location>
        <begin position="23"/>
        <end position="285"/>
    </location>
</feature>
<dbReference type="AlphaFoldDB" id="A0A6M5Y601"/>
<sequence length="285" mass="32707">MQIRFVFFAALVSLACSFSAYSQKTDIMLLGSDHFSQLYKSSNPNTDVLLPQRQKEINEFIASVIRYNPDQILVEVLPENQQKIDSLYALYVSDKINLEDIEDGRSEVYQLAFRLARQLRLPKIYCVNAPGGTSQSILDNGDNINLYKEEGRALRAMVMEKISAFEENKLSLKDYLAFINQPSTYNKVYRLRYITPLRVTNGTFKNPDAMVDTAFINPKYIGAELTSIFKNRDYKIYSNIVTTQMKTRAKRVLLIIGAAHIGSLKSIFRDDDEYNLVDTNKFLQK</sequence>
<dbReference type="RefSeq" id="WP_171739713.1">
    <property type="nucleotide sequence ID" value="NZ_CP053435.1"/>
</dbReference>
<keyword evidence="1" id="KW-0732">Signal</keyword>
<feature type="signal peptide" evidence="1">
    <location>
        <begin position="1"/>
        <end position="22"/>
    </location>
</feature>
<dbReference type="Pfam" id="PF18950">
    <property type="entry name" value="DUF5694"/>
    <property type="match status" value="1"/>
</dbReference>
<name>A0A6M5Y601_9BACT</name>
<dbReference type="KEGG" id="stae:HNV11_11015"/>
<dbReference type="EMBL" id="CP053435">
    <property type="protein sequence ID" value="QJW89868.1"/>
    <property type="molecule type" value="Genomic_DNA"/>
</dbReference>
<gene>
    <name evidence="2" type="ORF">HNV11_11015</name>
</gene>
<dbReference type="InterPro" id="IPR043749">
    <property type="entry name" value="DUF5694"/>
</dbReference>
<organism evidence="2 3">
    <name type="scientific">Spirosoma taeanense</name>
    <dbReference type="NCBI Taxonomy" id="2735870"/>
    <lineage>
        <taxon>Bacteria</taxon>
        <taxon>Pseudomonadati</taxon>
        <taxon>Bacteroidota</taxon>
        <taxon>Cytophagia</taxon>
        <taxon>Cytophagales</taxon>
        <taxon>Cytophagaceae</taxon>
        <taxon>Spirosoma</taxon>
    </lineage>
</organism>